<accession>A0A8J5JB12</accession>
<dbReference type="AlphaFoldDB" id="A0A8J5JB12"/>
<reference evidence="2" key="1">
    <citation type="submission" date="2021-01" db="EMBL/GenBank/DDBJ databases">
        <title>Phytophthora aleatoria, a newly-described species from Pinus radiata is distinct from Phytophthora cactorum isolates based on comparative genomics.</title>
        <authorList>
            <person name="Mcdougal R."/>
            <person name="Panda P."/>
            <person name="Williams N."/>
            <person name="Studholme D.J."/>
        </authorList>
    </citation>
    <scope>NUCLEOTIDE SEQUENCE</scope>
    <source>
        <strain evidence="2">NZFS 4037</strain>
    </source>
</reference>
<protein>
    <submittedName>
        <fullName evidence="2">Uncharacterized protein</fullName>
    </submittedName>
</protein>
<dbReference type="Proteomes" id="UP000709295">
    <property type="component" value="Unassembled WGS sequence"/>
</dbReference>
<organism evidence="2 3">
    <name type="scientific">Phytophthora aleatoria</name>
    <dbReference type="NCBI Taxonomy" id="2496075"/>
    <lineage>
        <taxon>Eukaryota</taxon>
        <taxon>Sar</taxon>
        <taxon>Stramenopiles</taxon>
        <taxon>Oomycota</taxon>
        <taxon>Peronosporomycetes</taxon>
        <taxon>Peronosporales</taxon>
        <taxon>Peronosporaceae</taxon>
        <taxon>Phytophthora</taxon>
    </lineage>
</organism>
<sequence length="299" mass="34167">MKQTAPASREATKSKRLIPWDSDNSEPNGLTSMRVPLHWIRVSGNYASWHKGGKDRVGAVKTIYAALARHRITHRSVGAIDTKIKAIVKQFVAALKLLTEEGLLSDYLDQEDSDGRVERRVLKRCPYYRLLAPVLSKFSFHGKTPKDWTTCDDSEDSDYVEQEASTAVTKRKRKGESDERRPIKQRTLDAIVDLNEHDQTEEGPNSQSCAGQSCDPDAAACTEIVTIPRQDEQEEEVDGQECELQIKRYRVAAEKHRFEMEERRREMTMRADTMLTRQVLKSRRVAKEEIDQVLPIPKV</sequence>
<gene>
    <name evidence="2" type="ORF">JG688_00003779</name>
</gene>
<evidence type="ECO:0000313" key="3">
    <source>
        <dbReference type="Proteomes" id="UP000709295"/>
    </source>
</evidence>
<dbReference type="PANTHER" id="PTHR33324:SF2">
    <property type="entry name" value="MYB_SANT-LIKE DNA-BINDING DOMAIN-CONTAINING PROTEIN"/>
    <property type="match status" value="1"/>
</dbReference>
<name>A0A8J5JB12_9STRA</name>
<proteinExistence type="predicted"/>
<feature type="region of interest" description="Disordered" evidence="1">
    <location>
        <begin position="1"/>
        <end position="25"/>
    </location>
</feature>
<comment type="caution">
    <text evidence="2">The sequence shown here is derived from an EMBL/GenBank/DDBJ whole genome shotgun (WGS) entry which is preliminary data.</text>
</comment>
<dbReference type="EMBL" id="JAENGY010000123">
    <property type="protein sequence ID" value="KAG6972859.1"/>
    <property type="molecule type" value="Genomic_DNA"/>
</dbReference>
<evidence type="ECO:0000313" key="2">
    <source>
        <dbReference type="EMBL" id="KAG6972859.1"/>
    </source>
</evidence>
<keyword evidence="3" id="KW-1185">Reference proteome</keyword>
<evidence type="ECO:0000256" key="1">
    <source>
        <dbReference type="SAM" id="MobiDB-lite"/>
    </source>
</evidence>
<feature type="compositionally biased region" description="Acidic residues" evidence="1">
    <location>
        <begin position="150"/>
        <end position="161"/>
    </location>
</feature>
<dbReference type="PANTHER" id="PTHR33324">
    <property type="entry name" value="EXPRESSED PROTEIN"/>
    <property type="match status" value="1"/>
</dbReference>
<feature type="region of interest" description="Disordered" evidence="1">
    <location>
        <begin position="150"/>
        <end position="186"/>
    </location>
</feature>